<dbReference type="Proteomes" id="UP000095287">
    <property type="component" value="Unplaced"/>
</dbReference>
<accession>A0A1I7ZB27</accession>
<reference evidence="2" key="1">
    <citation type="submission" date="2016-11" db="UniProtKB">
        <authorList>
            <consortium name="WormBaseParasite"/>
        </authorList>
    </citation>
    <scope>IDENTIFICATION</scope>
</reference>
<name>A0A1I7ZB27_9BILA</name>
<keyword evidence="1" id="KW-1185">Reference proteome</keyword>
<dbReference type="AlphaFoldDB" id="A0A1I7ZB27"/>
<proteinExistence type="predicted"/>
<organism evidence="1 2">
    <name type="scientific">Steinernema glaseri</name>
    <dbReference type="NCBI Taxonomy" id="37863"/>
    <lineage>
        <taxon>Eukaryota</taxon>
        <taxon>Metazoa</taxon>
        <taxon>Ecdysozoa</taxon>
        <taxon>Nematoda</taxon>
        <taxon>Chromadorea</taxon>
        <taxon>Rhabditida</taxon>
        <taxon>Tylenchina</taxon>
        <taxon>Panagrolaimomorpha</taxon>
        <taxon>Strongyloidoidea</taxon>
        <taxon>Steinernematidae</taxon>
        <taxon>Steinernema</taxon>
    </lineage>
</organism>
<evidence type="ECO:0000313" key="2">
    <source>
        <dbReference type="WBParaSite" id="L893_g2472.t1"/>
    </source>
</evidence>
<sequence length="66" mass="7603">MLVIANRRTSDSHRSALFSRIPKQRAHPQKKVGCLSTNSLVTLLHRCSMRRRQCAVSVLWMVSVHF</sequence>
<dbReference type="WBParaSite" id="L893_g2472.t1">
    <property type="protein sequence ID" value="L893_g2472.t1"/>
    <property type="gene ID" value="L893_g2472"/>
</dbReference>
<protein>
    <submittedName>
        <fullName evidence="2">Uncharacterized protein</fullName>
    </submittedName>
</protein>
<evidence type="ECO:0000313" key="1">
    <source>
        <dbReference type="Proteomes" id="UP000095287"/>
    </source>
</evidence>